<dbReference type="STRING" id="402384.HM131_06320"/>
<keyword evidence="2" id="KW-0378">Hydrolase</keyword>
<evidence type="ECO:0000256" key="2">
    <source>
        <dbReference type="ARBA" id="ARBA00022801"/>
    </source>
</evidence>
<evidence type="ECO:0000256" key="1">
    <source>
        <dbReference type="ARBA" id="ARBA00005953"/>
    </source>
</evidence>
<proteinExistence type="inferred from homology"/>
<dbReference type="Pfam" id="PF13279">
    <property type="entry name" value="4HBT_2"/>
    <property type="match status" value="1"/>
</dbReference>
<dbReference type="RefSeq" id="WP_085028953.1">
    <property type="nucleotide sequence ID" value="NZ_CP020772.1"/>
</dbReference>
<dbReference type="OrthoDB" id="9799036at2"/>
<dbReference type="InterPro" id="IPR050563">
    <property type="entry name" value="4-hydroxybenzoyl-CoA_TE"/>
</dbReference>
<name>A0A1W5ZT45_9BACI</name>
<dbReference type="CDD" id="cd00586">
    <property type="entry name" value="4HBT"/>
    <property type="match status" value="1"/>
</dbReference>
<organism evidence="3 4">
    <name type="scientific">Halobacillus mangrovi</name>
    <dbReference type="NCBI Taxonomy" id="402384"/>
    <lineage>
        <taxon>Bacteria</taxon>
        <taxon>Bacillati</taxon>
        <taxon>Bacillota</taxon>
        <taxon>Bacilli</taxon>
        <taxon>Bacillales</taxon>
        <taxon>Bacillaceae</taxon>
        <taxon>Halobacillus</taxon>
    </lineage>
</organism>
<evidence type="ECO:0000313" key="4">
    <source>
        <dbReference type="Proteomes" id="UP000192527"/>
    </source>
</evidence>
<accession>A0A1W5ZT45</accession>
<comment type="similarity">
    <text evidence="1">Belongs to the 4-hydroxybenzoyl-CoA thioesterase family.</text>
</comment>
<reference evidence="3 4" key="1">
    <citation type="submission" date="2017-04" db="EMBL/GenBank/DDBJ databases">
        <title>The whole genome sequencing and assembly of Halobacillus mangrovi strain.</title>
        <authorList>
            <person name="Lee S.-J."/>
            <person name="Park M.-K."/>
            <person name="Kim J.-Y."/>
            <person name="Lee Y.-J."/>
            <person name="Yi H."/>
            <person name="Bahn Y.-S."/>
            <person name="Kim J.F."/>
            <person name="Lee D.-W."/>
        </authorList>
    </citation>
    <scope>NUCLEOTIDE SEQUENCE [LARGE SCALE GENOMIC DNA]</scope>
    <source>
        <strain evidence="3 4">KTB 131</strain>
    </source>
</reference>
<dbReference type="InterPro" id="IPR029069">
    <property type="entry name" value="HotDog_dom_sf"/>
</dbReference>
<dbReference type="Gene3D" id="3.10.129.10">
    <property type="entry name" value="Hotdog Thioesterase"/>
    <property type="match status" value="1"/>
</dbReference>
<protein>
    <submittedName>
        <fullName evidence="3">Thioesterase</fullName>
    </submittedName>
</protein>
<dbReference type="GO" id="GO:0047617">
    <property type="term" value="F:fatty acyl-CoA hydrolase activity"/>
    <property type="evidence" value="ECO:0007669"/>
    <property type="project" value="TreeGrafter"/>
</dbReference>
<dbReference type="PANTHER" id="PTHR31793">
    <property type="entry name" value="4-HYDROXYBENZOYL-COA THIOESTERASE FAMILY MEMBER"/>
    <property type="match status" value="1"/>
</dbReference>
<evidence type="ECO:0000313" key="3">
    <source>
        <dbReference type="EMBL" id="ARI76474.1"/>
    </source>
</evidence>
<keyword evidence="4" id="KW-1185">Reference proteome</keyword>
<dbReference type="AlphaFoldDB" id="A0A1W5ZT45"/>
<dbReference type="KEGG" id="hmn:HM131_06320"/>
<dbReference type="EMBL" id="CP020772">
    <property type="protein sequence ID" value="ARI76474.1"/>
    <property type="molecule type" value="Genomic_DNA"/>
</dbReference>
<sequence>MKHEVPVSVRFCETDMAGHVNNTSYFIYLEEARGKFFEEVIPNHSSSFGRFIIASTTCDFVSQAYFGQSLTISSWVSNIGNKSFRFGHRIEAEDTGNVIAEAEATIVHFNYETQKSESIPIDLRSILENHLVLS</sequence>
<dbReference type="PANTHER" id="PTHR31793:SF27">
    <property type="entry name" value="NOVEL THIOESTERASE SUPERFAMILY DOMAIN AND SAPOSIN A-TYPE DOMAIN CONTAINING PROTEIN (0610012H03RIK)"/>
    <property type="match status" value="1"/>
</dbReference>
<gene>
    <name evidence="3" type="ORF">HM131_06320</name>
</gene>
<dbReference type="Proteomes" id="UP000192527">
    <property type="component" value="Chromosome"/>
</dbReference>
<dbReference type="SUPFAM" id="SSF54637">
    <property type="entry name" value="Thioesterase/thiol ester dehydrase-isomerase"/>
    <property type="match status" value="1"/>
</dbReference>